<proteinExistence type="predicted"/>
<accession>A0A518FU63</accession>
<evidence type="ECO:0000313" key="2">
    <source>
        <dbReference type="EMBL" id="QDV19870.1"/>
    </source>
</evidence>
<gene>
    <name evidence="2" type="ORF">Pan153_45390</name>
</gene>
<feature type="transmembrane region" description="Helical" evidence="1">
    <location>
        <begin position="83"/>
        <end position="106"/>
    </location>
</feature>
<dbReference type="EMBL" id="CP036317">
    <property type="protein sequence ID" value="QDV19870.1"/>
    <property type="molecule type" value="Genomic_DNA"/>
</dbReference>
<dbReference type="Proteomes" id="UP000320839">
    <property type="component" value="Chromosome"/>
</dbReference>
<dbReference type="AlphaFoldDB" id="A0A518FU63"/>
<keyword evidence="1" id="KW-0472">Membrane</keyword>
<organism evidence="2 3">
    <name type="scientific">Gimesia panareensis</name>
    <dbReference type="NCBI Taxonomy" id="2527978"/>
    <lineage>
        <taxon>Bacteria</taxon>
        <taxon>Pseudomonadati</taxon>
        <taxon>Planctomycetota</taxon>
        <taxon>Planctomycetia</taxon>
        <taxon>Planctomycetales</taxon>
        <taxon>Planctomycetaceae</taxon>
        <taxon>Gimesia</taxon>
    </lineage>
</organism>
<name>A0A518FU63_9PLAN</name>
<keyword evidence="1" id="KW-1133">Transmembrane helix</keyword>
<protein>
    <submittedName>
        <fullName evidence="2">Uncharacterized protein</fullName>
    </submittedName>
</protein>
<evidence type="ECO:0000313" key="3">
    <source>
        <dbReference type="Proteomes" id="UP000320839"/>
    </source>
</evidence>
<keyword evidence="1" id="KW-0812">Transmembrane</keyword>
<sequence length="497" mass="56288">MAWPELSIEDFPPRRDDEPSSLRQEIIDELSDHFACALNRELHKNPDEQLARRRVLEQFGDPIKIARQLWLDAMKERIMSQRILTGMSAVMAACCILVVILAWLMMKESQLVNHQLLEQMALIADRPQPAATNEVDQQILKQLEQLNQKQSDQGVSTNNEMCQIAFDLIKSDSGKKPAVGFKGKLVKSGDQTDSFMVEAESDESGKLDFGKLPWGKYSLSLQAPWGEHNYNWEAIGIGISFTTVPGRDYLKTIVCPAAAPEEVPVQFQVEWPEHLKSKDCFLLCDFRNLISPSQPYVFQFKSAREIQNDTWYYVRNEKSQSAGVYLIDPGNQVIACPLNQDEQFIDLAPDSLLEKSSIDMRQGHYGLFRYYLIQRADLERLSALNKNEYWKLLNPGVNQLTTFPLLRYSSLGTSFHSPSTFIVPFLNESLISQGKEPGKLNPLSQYANGILLSNGTRFSADQHQKNVWQIKVPELDQLLIPEDVKQPAGNSAGGGFF</sequence>
<reference evidence="2 3" key="1">
    <citation type="submission" date="2019-02" db="EMBL/GenBank/DDBJ databases">
        <title>Deep-cultivation of Planctomycetes and their phenomic and genomic characterization uncovers novel biology.</title>
        <authorList>
            <person name="Wiegand S."/>
            <person name="Jogler M."/>
            <person name="Boedeker C."/>
            <person name="Pinto D."/>
            <person name="Vollmers J."/>
            <person name="Rivas-Marin E."/>
            <person name="Kohn T."/>
            <person name="Peeters S.H."/>
            <person name="Heuer A."/>
            <person name="Rast P."/>
            <person name="Oberbeckmann S."/>
            <person name="Bunk B."/>
            <person name="Jeske O."/>
            <person name="Meyerdierks A."/>
            <person name="Storesund J.E."/>
            <person name="Kallscheuer N."/>
            <person name="Luecker S."/>
            <person name="Lage O.M."/>
            <person name="Pohl T."/>
            <person name="Merkel B.J."/>
            <person name="Hornburger P."/>
            <person name="Mueller R.-W."/>
            <person name="Bruemmer F."/>
            <person name="Labrenz M."/>
            <person name="Spormann A.M."/>
            <person name="Op den Camp H."/>
            <person name="Overmann J."/>
            <person name="Amann R."/>
            <person name="Jetten M.S.M."/>
            <person name="Mascher T."/>
            <person name="Medema M.H."/>
            <person name="Devos D.P."/>
            <person name="Kaster A.-K."/>
            <person name="Ovreas L."/>
            <person name="Rohde M."/>
            <person name="Galperin M.Y."/>
            <person name="Jogler C."/>
        </authorList>
    </citation>
    <scope>NUCLEOTIDE SEQUENCE [LARGE SCALE GENOMIC DNA]</scope>
    <source>
        <strain evidence="2 3">Pan153</strain>
    </source>
</reference>
<evidence type="ECO:0000256" key="1">
    <source>
        <dbReference type="SAM" id="Phobius"/>
    </source>
</evidence>